<dbReference type="InterPro" id="IPR046703">
    <property type="entry name" value="DUF6776"/>
</dbReference>
<dbReference type="Proteomes" id="UP000279359">
    <property type="component" value="Chromosome"/>
</dbReference>
<accession>A0A8F6MLM4</accession>
<reference evidence="1" key="2">
    <citation type="submission" date="2021-06" db="EMBL/GenBank/DDBJ databases">
        <authorList>
            <person name="Diorio-Toth L."/>
        </authorList>
    </citation>
    <scope>NUCLEOTIDE SEQUENCE</scope>
    <source>
        <strain evidence="1">AJ_351</strain>
    </source>
</reference>
<dbReference type="EMBL" id="CP078018">
    <property type="protein sequence ID" value="QXR29139.1"/>
    <property type="molecule type" value="Genomic_DNA"/>
</dbReference>
<name>A0A8F6MLM4_ACIJU</name>
<reference evidence="1" key="1">
    <citation type="journal article" date="2019" name="Nat. Commun.">
        <title>Spatiotemporal dynamics of multidrug resistant bacteria on intensive care unit surfaces.</title>
        <authorList>
            <person name="D'Souza A.W."/>
            <person name="Potter R.F."/>
            <person name="Wallace M."/>
            <person name="Shupe A."/>
            <person name="Patel S."/>
            <person name="Sun X."/>
            <person name="Gul D."/>
            <person name="Kwon J.H."/>
            <person name="Andleeb S."/>
            <person name="Burnham C.D."/>
            <person name="Dantas G."/>
        </authorList>
    </citation>
    <scope>NUCLEOTIDE SEQUENCE</scope>
    <source>
        <strain evidence="1">AJ_351</strain>
    </source>
</reference>
<dbReference type="AlphaFoldDB" id="A0A8F6MLM4"/>
<sequence length="251" mass="27756">MMMDNVDPTISPDSSANKNNFLKTNLPLVIAATVLIGGSFMLGYTVGHRQGLTVVGYDADAEQLVEVVQKQKTALDSVSKSLNAAVQERDMAVGNADELFKAINQANADKTQFETMNAIYRETLRQRGGVSLTIQNLAVKSLPENAYEYQIDLIQVSPSKRRAVGTVELRLIKDTEILVVPLEDKNFNFDDFERLTGRWTMPKGFVPQFIEVRLSSGATPVIKRFSWQRGQPVDVSSAFVSEIPQAEANAQ</sequence>
<evidence type="ECO:0000313" key="1">
    <source>
        <dbReference type="EMBL" id="QXR29139.1"/>
    </source>
</evidence>
<dbReference type="Pfam" id="PF20567">
    <property type="entry name" value="DUF6776"/>
    <property type="match status" value="1"/>
</dbReference>
<protein>
    <submittedName>
        <fullName evidence="1">Uncharacterized protein</fullName>
    </submittedName>
</protein>
<gene>
    <name evidence="1" type="ORF">EGT69_007710</name>
</gene>
<proteinExistence type="predicted"/>
<organism evidence="1">
    <name type="scientific">Acinetobacter junii</name>
    <dbReference type="NCBI Taxonomy" id="40215"/>
    <lineage>
        <taxon>Bacteria</taxon>
        <taxon>Pseudomonadati</taxon>
        <taxon>Pseudomonadota</taxon>
        <taxon>Gammaproteobacteria</taxon>
        <taxon>Moraxellales</taxon>
        <taxon>Moraxellaceae</taxon>
        <taxon>Acinetobacter</taxon>
    </lineage>
</organism>